<sequence>MLLKELKDKIENQSAKIGIIGLGYVGLPILTAFAKKGFSVLGFDVDRQKINQIQAGRSYIKHIPDEDLKNHLIDVTSDMSRLGEVDAIAICVPTPLNIHREPDLSYVVDTTYAIARSLKIGQLIILESTTYPGTTKEVVLPILSRSGFIVGEDFSLAYSPEREDPGNENYSLVNVPKVVGGITTLCRDLAETLYNQIIATTVPVSSTQTAEATKILENIYRAVNIALVNELKILLQKMDIDIWEVIEAAKTKPFGFHAFYPGPGWGGHCIPIDPFYLTWKAREYDVSLRFIELAGEVNTLMPNYVVDKLVAALNDRSKPLKNSRILILGVAYKKNVDDQRESPSLKIIQLLQRQGADIEYHDPYALTCSNHRHYPEINLQSVSLTPENLQKFDAVIITTDHDNVDYDLVAEHSSLIVDTRNVLAAKGLKTKNTVVA</sequence>
<dbReference type="SUPFAM" id="SSF51735">
    <property type="entry name" value="NAD(P)-binding Rossmann-fold domains"/>
    <property type="match status" value="1"/>
</dbReference>
<dbReference type="Proteomes" id="UP000031549">
    <property type="component" value="Unassembled WGS sequence"/>
</dbReference>
<name>A0A846H3E8_9CYAN</name>
<dbReference type="AlphaFoldDB" id="A0A846H3E8"/>
<feature type="domain" description="UDP-glucose/GDP-mannose dehydrogenase C-terminal" evidence="4">
    <location>
        <begin position="326"/>
        <end position="425"/>
    </location>
</feature>
<evidence type="ECO:0000256" key="2">
    <source>
        <dbReference type="ARBA" id="ARBA00023027"/>
    </source>
</evidence>
<evidence type="ECO:0000259" key="4">
    <source>
        <dbReference type="SMART" id="SM00984"/>
    </source>
</evidence>
<keyword evidence="1" id="KW-0560">Oxidoreductase</keyword>
<dbReference type="Pfam" id="PF00984">
    <property type="entry name" value="UDPG_MGDP_dh"/>
    <property type="match status" value="1"/>
</dbReference>
<evidence type="ECO:0000256" key="1">
    <source>
        <dbReference type="ARBA" id="ARBA00023002"/>
    </source>
</evidence>
<dbReference type="SUPFAM" id="SSF52413">
    <property type="entry name" value="UDP-glucose/GDP-mannose dehydrogenase C-terminal domain"/>
    <property type="match status" value="1"/>
</dbReference>
<dbReference type="PIRSF" id="PIRSF000124">
    <property type="entry name" value="UDPglc_GDPman_dh"/>
    <property type="match status" value="1"/>
</dbReference>
<dbReference type="InterPro" id="IPR028359">
    <property type="entry name" value="UDP_ManNAc/GlcNAc_DH"/>
</dbReference>
<dbReference type="GO" id="GO:0000271">
    <property type="term" value="P:polysaccharide biosynthetic process"/>
    <property type="evidence" value="ECO:0007669"/>
    <property type="project" value="InterPro"/>
</dbReference>
<dbReference type="Pfam" id="PF03720">
    <property type="entry name" value="UDPG_MGDP_dh_C"/>
    <property type="match status" value="1"/>
</dbReference>
<evidence type="ECO:0000256" key="3">
    <source>
        <dbReference type="PIRNR" id="PIRNR000124"/>
    </source>
</evidence>
<dbReference type="SUPFAM" id="SSF48179">
    <property type="entry name" value="6-phosphogluconate dehydrogenase C-terminal domain-like"/>
    <property type="match status" value="1"/>
</dbReference>
<dbReference type="SMART" id="SM00984">
    <property type="entry name" value="UDPG_MGDP_dh_C"/>
    <property type="match status" value="1"/>
</dbReference>
<dbReference type="Pfam" id="PF03721">
    <property type="entry name" value="UDPG_MGDP_dh_N"/>
    <property type="match status" value="1"/>
</dbReference>
<accession>A0A846H3E8</accession>
<evidence type="ECO:0000313" key="6">
    <source>
        <dbReference type="Proteomes" id="UP000031549"/>
    </source>
</evidence>
<organism evidence="5 6">
    <name type="scientific">Hassallia byssoidea VB512170</name>
    <dbReference type="NCBI Taxonomy" id="1304833"/>
    <lineage>
        <taxon>Bacteria</taxon>
        <taxon>Bacillati</taxon>
        <taxon>Cyanobacteriota</taxon>
        <taxon>Cyanophyceae</taxon>
        <taxon>Nostocales</taxon>
        <taxon>Tolypothrichaceae</taxon>
        <taxon>Hassallia</taxon>
    </lineage>
</organism>
<dbReference type="PANTHER" id="PTHR43491">
    <property type="entry name" value="UDP-N-ACETYL-D-MANNOSAMINE DEHYDROGENASE"/>
    <property type="match status" value="1"/>
</dbReference>
<dbReference type="InterPro" id="IPR001732">
    <property type="entry name" value="UDP-Glc/GDP-Man_DH_N"/>
</dbReference>
<dbReference type="RefSeq" id="WP_039752652.1">
    <property type="nucleotide sequence ID" value="NZ_JTCM02000004.1"/>
</dbReference>
<keyword evidence="6" id="KW-1185">Reference proteome</keyword>
<dbReference type="GO" id="GO:0051287">
    <property type="term" value="F:NAD binding"/>
    <property type="evidence" value="ECO:0007669"/>
    <property type="project" value="InterPro"/>
</dbReference>
<dbReference type="NCBIfam" id="TIGR03026">
    <property type="entry name" value="NDP-sugDHase"/>
    <property type="match status" value="1"/>
</dbReference>
<dbReference type="InterPro" id="IPR014027">
    <property type="entry name" value="UDP-Glc/GDP-Man_DH_C"/>
</dbReference>
<dbReference type="InterPro" id="IPR036220">
    <property type="entry name" value="UDP-Glc/GDP-Man_DH_C_sf"/>
</dbReference>
<dbReference type="InterPro" id="IPR014026">
    <property type="entry name" value="UDP-Glc/GDP-Man_DH_dimer"/>
</dbReference>
<dbReference type="Gene3D" id="3.40.50.720">
    <property type="entry name" value="NAD(P)-binding Rossmann-like Domain"/>
    <property type="match status" value="2"/>
</dbReference>
<dbReference type="PIRSF" id="PIRSF500136">
    <property type="entry name" value="UDP_ManNAc_DH"/>
    <property type="match status" value="1"/>
</dbReference>
<dbReference type="GO" id="GO:0016628">
    <property type="term" value="F:oxidoreductase activity, acting on the CH-CH group of donors, NAD or NADP as acceptor"/>
    <property type="evidence" value="ECO:0007669"/>
    <property type="project" value="InterPro"/>
</dbReference>
<dbReference type="EMBL" id="JTCM02000004">
    <property type="protein sequence ID" value="NEU71633.1"/>
    <property type="molecule type" value="Genomic_DNA"/>
</dbReference>
<dbReference type="GO" id="GO:0016616">
    <property type="term" value="F:oxidoreductase activity, acting on the CH-OH group of donors, NAD or NADP as acceptor"/>
    <property type="evidence" value="ECO:0007669"/>
    <property type="project" value="InterPro"/>
</dbReference>
<protein>
    <submittedName>
        <fullName evidence="5">Nucleotide sugar dehydrogenase</fullName>
    </submittedName>
</protein>
<evidence type="ECO:0000313" key="5">
    <source>
        <dbReference type="EMBL" id="NEU71633.1"/>
    </source>
</evidence>
<dbReference type="InterPro" id="IPR036291">
    <property type="entry name" value="NAD(P)-bd_dom_sf"/>
</dbReference>
<proteinExistence type="inferred from homology"/>
<gene>
    <name evidence="5" type="ORF">PI95_003290</name>
</gene>
<keyword evidence="2" id="KW-0520">NAD</keyword>
<dbReference type="InterPro" id="IPR017476">
    <property type="entry name" value="UDP-Glc/GDP-Man"/>
</dbReference>
<dbReference type="InterPro" id="IPR008927">
    <property type="entry name" value="6-PGluconate_DH-like_C_sf"/>
</dbReference>
<dbReference type="PANTHER" id="PTHR43491:SF1">
    <property type="entry name" value="UDP-N-ACETYL-D-MANNOSAMINE DEHYDROGENASE"/>
    <property type="match status" value="1"/>
</dbReference>
<comment type="similarity">
    <text evidence="3">Belongs to the UDP-glucose/GDP-mannose dehydrogenase family.</text>
</comment>
<comment type="caution">
    <text evidence="5">The sequence shown here is derived from an EMBL/GenBank/DDBJ whole genome shotgun (WGS) entry which is preliminary data.</text>
</comment>
<reference evidence="5 6" key="1">
    <citation type="journal article" date="2015" name="Genome Announc.">
        <title>Draft Genome Sequence of Cyanobacterium Hassallia byssoidea Strain VB512170, Isolated from Monuments in India.</title>
        <authorList>
            <person name="Singh D."/>
            <person name="Chandrababunaidu M.M."/>
            <person name="Panda A."/>
            <person name="Sen D."/>
            <person name="Bhattacharyya S."/>
            <person name="Adhikary S.P."/>
            <person name="Tripathy S."/>
        </authorList>
    </citation>
    <scope>NUCLEOTIDE SEQUENCE [LARGE SCALE GENOMIC DNA]</scope>
    <source>
        <strain evidence="5 6">VB512170</strain>
    </source>
</reference>